<sequence>MWTDDGADEVEDTDVLDQLVPGLRAAMIDLLDAVNDRSDDLGPARADLLARFREQLVRTWPRTPVHERPLAVLDALRTILSRTV</sequence>
<gene>
    <name evidence="1" type="ORF">WCD74_29420</name>
</gene>
<dbReference type="RefSeq" id="WP_337698492.1">
    <property type="nucleotide sequence ID" value="NZ_JBBEGN010000032.1"/>
</dbReference>
<name>A0ABU8MZ76_9PSEU</name>
<reference evidence="1 2" key="1">
    <citation type="submission" date="2024-03" db="EMBL/GenBank/DDBJ databases">
        <title>Actinomycetospora sp. OC33-EN08, a novel actinomycete isolated from wild orchid (Aerides multiflora).</title>
        <authorList>
            <person name="Suriyachadkun C."/>
        </authorList>
    </citation>
    <scope>NUCLEOTIDE SEQUENCE [LARGE SCALE GENOMIC DNA]</scope>
    <source>
        <strain evidence="1 2">OC33-EN08</strain>
    </source>
</reference>
<protein>
    <submittedName>
        <fullName evidence="1">Uncharacterized protein</fullName>
    </submittedName>
</protein>
<proteinExistence type="predicted"/>
<keyword evidence="2" id="KW-1185">Reference proteome</keyword>
<dbReference type="Proteomes" id="UP001385809">
    <property type="component" value="Unassembled WGS sequence"/>
</dbReference>
<comment type="caution">
    <text evidence="1">The sequence shown here is derived from an EMBL/GenBank/DDBJ whole genome shotgun (WGS) entry which is preliminary data.</text>
</comment>
<accession>A0ABU8MZ76</accession>
<organism evidence="1 2">
    <name type="scientific">Actinomycetospora aurantiaca</name>
    <dbReference type="NCBI Taxonomy" id="3129233"/>
    <lineage>
        <taxon>Bacteria</taxon>
        <taxon>Bacillati</taxon>
        <taxon>Actinomycetota</taxon>
        <taxon>Actinomycetes</taxon>
        <taxon>Pseudonocardiales</taxon>
        <taxon>Pseudonocardiaceae</taxon>
        <taxon>Actinomycetospora</taxon>
    </lineage>
</organism>
<evidence type="ECO:0000313" key="2">
    <source>
        <dbReference type="Proteomes" id="UP001385809"/>
    </source>
</evidence>
<dbReference type="EMBL" id="JBBEGN010000032">
    <property type="protein sequence ID" value="MEJ2871912.1"/>
    <property type="molecule type" value="Genomic_DNA"/>
</dbReference>
<evidence type="ECO:0000313" key="1">
    <source>
        <dbReference type="EMBL" id="MEJ2871912.1"/>
    </source>
</evidence>